<evidence type="ECO:0000313" key="3">
    <source>
        <dbReference type="Proteomes" id="UP000279236"/>
    </source>
</evidence>
<accession>A0A427XZK4</accession>
<comment type="caution">
    <text evidence="2">The sequence shown here is derived from an EMBL/GenBank/DDBJ whole genome shotgun (WGS) entry which is preliminary data.</text>
</comment>
<gene>
    <name evidence="2" type="ORF">EHS24_005774</name>
</gene>
<sequence length="574" mass="64418">MPPKASRPPHPWPLLPGGITIVGATWDPTPMGSIQQFMPKTRRLSNLESFRAQMGARAKDYDKWHGSTETLKSSNTKSKQASARRNQSPGLSPSNPSDEIRVTDEVMAAMVEEQAHIQEMQATEATASPTTNDPAPEHDTANLLSAFIPSFHTLDAGDKMKLRRAYQRGLHFAQRFPHDFKNFVDKYRDSVLSPLDDARFHGGKIYRRTEEGMLAANGSWLGNFHHLVQLRVPCGDELVELVLALVFEATRLNPEKKKIPQGLADGEDMSYLRPLLWDGPEHSAEDSEVIYFFSPHTPPDDLQEKIKVKGYRCVLTDPRELEGYGGMTENSPFREGSHRNQIGVNARVRAAREVVPVEAWYYHPVYRLADPSSPMKGPWPVLLRHWLEHWMLVIFKLTEEALGGLNVNLVDDWSAECLLSSKDAKLTLRFIDTLLGLMADDPEKSTRLRFLGPGVPDVTFDIALPPTSDQSAWNTLLAPKFPSGFPVTMRFFRTVMNGSSRVHLLKGLNLENIKRCFSKTRHHSFGQAASTELLELHYRSAFARSPYHPSNALNTVLQHAEDAWASLGVTSTPS</sequence>
<feature type="compositionally biased region" description="Polar residues" evidence="1">
    <location>
        <begin position="67"/>
        <end position="97"/>
    </location>
</feature>
<proteinExistence type="predicted"/>
<keyword evidence="3" id="KW-1185">Reference proteome</keyword>
<dbReference type="RefSeq" id="XP_028477709.1">
    <property type="nucleotide sequence ID" value="XM_028621257.1"/>
</dbReference>
<dbReference type="EMBL" id="RSCE01000003">
    <property type="protein sequence ID" value="RSH84261.1"/>
    <property type="molecule type" value="Genomic_DNA"/>
</dbReference>
<dbReference type="Proteomes" id="UP000279236">
    <property type="component" value="Unassembled WGS sequence"/>
</dbReference>
<organism evidence="2 3">
    <name type="scientific">Apiotrichum porosum</name>
    <dbReference type="NCBI Taxonomy" id="105984"/>
    <lineage>
        <taxon>Eukaryota</taxon>
        <taxon>Fungi</taxon>
        <taxon>Dikarya</taxon>
        <taxon>Basidiomycota</taxon>
        <taxon>Agaricomycotina</taxon>
        <taxon>Tremellomycetes</taxon>
        <taxon>Trichosporonales</taxon>
        <taxon>Trichosporonaceae</taxon>
        <taxon>Apiotrichum</taxon>
    </lineage>
</organism>
<dbReference type="GeneID" id="39590317"/>
<name>A0A427XZK4_9TREE</name>
<dbReference type="AlphaFoldDB" id="A0A427XZK4"/>
<protein>
    <submittedName>
        <fullName evidence="2">Uncharacterized protein</fullName>
    </submittedName>
</protein>
<dbReference type="OrthoDB" id="10683512at2759"/>
<evidence type="ECO:0000313" key="2">
    <source>
        <dbReference type="EMBL" id="RSH84261.1"/>
    </source>
</evidence>
<reference evidence="2 3" key="1">
    <citation type="submission" date="2018-11" db="EMBL/GenBank/DDBJ databases">
        <title>Genome sequence of Apiotrichum porosum DSM 27194.</title>
        <authorList>
            <person name="Aliyu H."/>
            <person name="Gorte O."/>
            <person name="Ochsenreither K."/>
        </authorList>
    </citation>
    <scope>NUCLEOTIDE SEQUENCE [LARGE SCALE GENOMIC DNA]</scope>
    <source>
        <strain evidence="2 3">DSM 27194</strain>
    </source>
</reference>
<feature type="region of interest" description="Disordered" evidence="1">
    <location>
        <begin position="61"/>
        <end position="99"/>
    </location>
</feature>
<evidence type="ECO:0000256" key="1">
    <source>
        <dbReference type="SAM" id="MobiDB-lite"/>
    </source>
</evidence>